<dbReference type="CDD" id="cd00086">
    <property type="entry name" value="homeodomain"/>
    <property type="match status" value="1"/>
</dbReference>
<feature type="domain" description="Homeobox" evidence="10">
    <location>
        <begin position="188"/>
        <end position="248"/>
    </location>
</feature>
<dbReference type="EMBL" id="DQ011284">
    <property type="protein sequence ID" value="AAZ23145.1"/>
    <property type="molecule type" value="mRNA"/>
</dbReference>
<dbReference type="InterPro" id="IPR001356">
    <property type="entry name" value="HD"/>
</dbReference>
<gene>
    <name evidence="11" type="primary">six3/6b</name>
</gene>
<proteinExistence type="evidence at transcript level"/>
<protein>
    <submittedName>
        <fullName evidence="11">Six3/6b</fullName>
    </submittedName>
</protein>
<keyword evidence="3" id="KW-0217">Developmental protein</keyword>
<dbReference type="InterPro" id="IPR031701">
    <property type="entry name" value="SIX1_SD"/>
</dbReference>
<feature type="region of interest" description="Disordered" evidence="9">
    <location>
        <begin position="269"/>
        <end position="291"/>
    </location>
</feature>
<dbReference type="InterPro" id="IPR009057">
    <property type="entry name" value="Homeodomain-like_sf"/>
</dbReference>
<name>Q3LZY0_OIKDI</name>
<feature type="DNA-binding region" description="Homeobox" evidence="7">
    <location>
        <begin position="190"/>
        <end position="249"/>
    </location>
</feature>
<dbReference type="Pfam" id="PF00046">
    <property type="entry name" value="Homeodomain"/>
    <property type="match status" value="1"/>
</dbReference>
<accession>Q3LZY0</accession>
<dbReference type="Pfam" id="PF16878">
    <property type="entry name" value="SIX1_SD"/>
    <property type="match status" value="1"/>
</dbReference>
<comment type="subcellular location">
    <subcellularLocation>
        <location evidence="1 7 8">Nucleus</location>
    </subcellularLocation>
</comment>
<evidence type="ECO:0000256" key="5">
    <source>
        <dbReference type="ARBA" id="ARBA00023155"/>
    </source>
</evidence>
<dbReference type="SUPFAM" id="SSF46689">
    <property type="entry name" value="Homeodomain-like"/>
    <property type="match status" value="1"/>
</dbReference>
<feature type="compositionally biased region" description="Acidic residues" evidence="9">
    <location>
        <begin position="278"/>
        <end position="291"/>
    </location>
</feature>
<dbReference type="EMBL" id="DQ011283">
    <property type="protein sequence ID" value="AAZ23144.1"/>
    <property type="molecule type" value="Genomic_DNA"/>
</dbReference>
<evidence type="ECO:0000256" key="3">
    <source>
        <dbReference type="ARBA" id="ARBA00022473"/>
    </source>
</evidence>
<keyword evidence="5 7" id="KW-0371">Homeobox</keyword>
<organism evidence="11">
    <name type="scientific">Oikopleura dioica</name>
    <name type="common">Tunicate</name>
    <dbReference type="NCBI Taxonomy" id="34765"/>
    <lineage>
        <taxon>Eukaryota</taxon>
        <taxon>Metazoa</taxon>
        <taxon>Chordata</taxon>
        <taxon>Tunicata</taxon>
        <taxon>Appendicularia</taxon>
        <taxon>Copelata</taxon>
        <taxon>Oikopleuridae</taxon>
        <taxon>Oikopleura</taxon>
    </lineage>
</organism>
<dbReference type="PANTHER" id="PTHR10390:SF33">
    <property type="entry name" value="PROTEIN OPTIX"/>
    <property type="match status" value="1"/>
</dbReference>
<reference evidence="11" key="1">
    <citation type="journal article" date="2005" name="Development">
        <title>The evolutionary history of placodes: a molecular genetic investigation of the larvacean urochordate Oikopleura dioica.</title>
        <authorList>
            <person name="Bassham S."/>
            <person name="Postlethwait J.H."/>
        </authorList>
    </citation>
    <scope>NUCLEOTIDE SEQUENCE</scope>
</reference>
<comment type="similarity">
    <text evidence="2">Belongs to the SIX/Sine oculis homeobox family.</text>
</comment>
<evidence type="ECO:0000256" key="4">
    <source>
        <dbReference type="ARBA" id="ARBA00023125"/>
    </source>
</evidence>
<evidence type="ECO:0000256" key="7">
    <source>
        <dbReference type="PROSITE-ProRule" id="PRU00108"/>
    </source>
</evidence>
<evidence type="ECO:0000313" key="11">
    <source>
        <dbReference type="EMBL" id="AAZ23145.1"/>
    </source>
</evidence>
<keyword evidence="6 7" id="KW-0539">Nucleus</keyword>
<reference evidence="11" key="2">
    <citation type="submission" date="2008-04" db="EMBL/GenBank/DDBJ databases">
        <authorList>
            <person name="Bassham S."/>
            <person name="Postlethwait J.H."/>
        </authorList>
    </citation>
    <scope>NUCLEOTIDE SEQUENCE</scope>
</reference>
<dbReference type="Gene3D" id="1.10.10.60">
    <property type="entry name" value="Homeodomain-like"/>
    <property type="match status" value="1"/>
</dbReference>
<evidence type="ECO:0000259" key="10">
    <source>
        <dbReference type="PROSITE" id="PS50071"/>
    </source>
</evidence>
<dbReference type="AlphaFoldDB" id="Q3LZY0"/>
<evidence type="ECO:0000256" key="6">
    <source>
        <dbReference type="ARBA" id="ARBA00023242"/>
    </source>
</evidence>
<evidence type="ECO:0000256" key="9">
    <source>
        <dbReference type="SAM" id="MobiDB-lite"/>
    </source>
</evidence>
<dbReference type="GO" id="GO:0005667">
    <property type="term" value="C:transcription regulator complex"/>
    <property type="evidence" value="ECO:0007669"/>
    <property type="project" value="TreeGrafter"/>
</dbReference>
<dbReference type="GO" id="GO:0005634">
    <property type="term" value="C:nucleus"/>
    <property type="evidence" value="ECO:0007669"/>
    <property type="project" value="UniProtKB-SubCell"/>
</dbReference>
<dbReference type="PROSITE" id="PS50071">
    <property type="entry name" value="HOMEOBOX_2"/>
    <property type="match status" value="1"/>
</dbReference>
<dbReference type="PANTHER" id="PTHR10390">
    <property type="entry name" value="HOMEOBOX PROTEIN SIX"/>
    <property type="match status" value="1"/>
</dbReference>
<dbReference type="GO" id="GO:0000981">
    <property type="term" value="F:DNA-binding transcription factor activity, RNA polymerase II-specific"/>
    <property type="evidence" value="ECO:0007669"/>
    <property type="project" value="TreeGrafter"/>
</dbReference>
<evidence type="ECO:0000256" key="2">
    <source>
        <dbReference type="ARBA" id="ARBA00008161"/>
    </source>
</evidence>
<dbReference type="SMART" id="SM00389">
    <property type="entry name" value="HOX"/>
    <property type="match status" value="1"/>
</dbReference>
<sequence>MENFKEVKQVFPVIPISPISESSSGSSSAAINSLLIQRQNIERIRNLGSLIAASRGVQIPFYTPFPAQQNFAVQHVINICSTLEDCGDIDRLGQYLWSLPALPAILEALSKNEFLIRARAVVAFKQGSYRELYALIESRRFSNLHHAKLQALWLEAHYGEAEAARGRPLGPVDKYRVRKKHPFPSTIWDGEQKSHCFKERTRNTLRESYLKDPYPNPSRKRELAESTALTPTQVGNWFKNRRQRDRAAAAKHRAQSNDCGKGLLRVEVENEDRKSSVEEDFEISVSEDEDI</sequence>
<keyword evidence="4 7" id="KW-0238">DNA-binding</keyword>
<dbReference type="FunFam" id="1.10.10.60:FF:000046">
    <property type="entry name" value="SIX homeobox 3"/>
    <property type="match status" value="1"/>
</dbReference>
<evidence type="ECO:0000256" key="1">
    <source>
        <dbReference type="ARBA" id="ARBA00004123"/>
    </source>
</evidence>
<dbReference type="GO" id="GO:0000978">
    <property type="term" value="F:RNA polymerase II cis-regulatory region sequence-specific DNA binding"/>
    <property type="evidence" value="ECO:0007669"/>
    <property type="project" value="TreeGrafter"/>
</dbReference>
<evidence type="ECO:0000256" key="8">
    <source>
        <dbReference type="RuleBase" id="RU000682"/>
    </source>
</evidence>